<organism evidence="6 7">
    <name type="scientific">Brucella haematophila</name>
    <dbReference type="NCBI Taxonomy" id="419474"/>
    <lineage>
        <taxon>Bacteria</taxon>
        <taxon>Pseudomonadati</taxon>
        <taxon>Pseudomonadota</taxon>
        <taxon>Alphaproteobacteria</taxon>
        <taxon>Hyphomicrobiales</taxon>
        <taxon>Brucellaceae</taxon>
        <taxon>Brucella/Ochrobactrum group</taxon>
        <taxon>Brucella</taxon>
    </lineage>
</organism>
<accession>A0ABX1DQ67</accession>
<keyword evidence="2" id="KW-0238">DNA-binding</keyword>
<feature type="domain" description="HTH iclR-type" evidence="4">
    <location>
        <begin position="15"/>
        <end position="77"/>
    </location>
</feature>
<dbReference type="SUPFAM" id="SSF46785">
    <property type="entry name" value="Winged helix' DNA-binding domain"/>
    <property type="match status" value="1"/>
</dbReference>
<name>A0ABX1DQ67_9HYPH</name>
<reference evidence="6 7" key="1">
    <citation type="submission" date="2020-03" db="EMBL/GenBank/DDBJ databases">
        <title>Whole genome sequencing of clinical and environmental type strains of Ochrobactrum.</title>
        <authorList>
            <person name="Dharne M."/>
        </authorList>
    </citation>
    <scope>NUCLEOTIDE SEQUENCE [LARGE SCALE GENOMIC DNA]</scope>
    <source>
        <strain evidence="6 7">CIP 109452</strain>
    </source>
</reference>
<dbReference type="Pfam" id="PF01614">
    <property type="entry name" value="IclR_C"/>
    <property type="match status" value="1"/>
</dbReference>
<dbReference type="Gene3D" id="1.10.10.10">
    <property type="entry name" value="Winged helix-like DNA-binding domain superfamily/Winged helix DNA-binding domain"/>
    <property type="match status" value="1"/>
</dbReference>
<evidence type="ECO:0000256" key="1">
    <source>
        <dbReference type="ARBA" id="ARBA00023015"/>
    </source>
</evidence>
<dbReference type="Proteomes" id="UP000704467">
    <property type="component" value="Unassembled WGS sequence"/>
</dbReference>
<feature type="domain" description="IclR-ED" evidence="5">
    <location>
        <begin position="78"/>
        <end position="254"/>
    </location>
</feature>
<evidence type="ECO:0000313" key="6">
    <source>
        <dbReference type="EMBL" id="NKC05085.1"/>
    </source>
</evidence>
<evidence type="ECO:0000256" key="3">
    <source>
        <dbReference type="ARBA" id="ARBA00023163"/>
    </source>
</evidence>
<evidence type="ECO:0000259" key="5">
    <source>
        <dbReference type="PROSITE" id="PS51078"/>
    </source>
</evidence>
<dbReference type="InterPro" id="IPR036388">
    <property type="entry name" value="WH-like_DNA-bd_sf"/>
</dbReference>
<dbReference type="PROSITE" id="PS51077">
    <property type="entry name" value="HTH_ICLR"/>
    <property type="match status" value="1"/>
</dbReference>
<sequence length="282" mass="30916">MDEASGKTGKAGAGTSTLDMALRVLEFLSGQDQPMTLAQIAKAFSANKATVYRHLVTLQRHDFVRQDPETSRYEAGIKLLMLGEAVRNRFQVATAARDELSALRERTGQAVTICGLVDNKLVVLDLLHGRTVIEFGTRPGTELSVHATAHGKVWLAFGAASLMDQTLAAPLRVWTPKTITDPARLQAEAAEVRAKGWAIAADELLTAVNALAAPYSITVGKSPVPSPLLARRNSSVLHRKTHRSMRSLRRRVGSRNVWDGENNNDLFACSGYRRHLHRYRAS</sequence>
<dbReference type="PANTHER" id="PTHR30136:SF8">
    <property type="entry name" value="TRANSCRIPTIONAL REGULATORY PROTEIN"/>
    <property type="match status" value="1"/>
</dbReference>
<comment type="caution">
    <text evidence="6">The sequence shown here is derived from an EMBL/GenBank/DDBJ whole genome shotgun (WGS) entry which is preliminary data.</text>
</comment>
<protein>
    <submittedName>
        <fullName evidence="6">IclR family transcriptional regulator</fullName>
    </submittedName>
</protein>
<dbReference type="InterPro" id="IPR014757">
    <property type="entry name" value="Tscrpt_reg_IclR_C"/>
</dbReference>
<dbReference type="InterPro" id="IPR036390">
    <property type="entry name" value="WH_DNA-bd_sf"/>
</dbReference>
<evidence type="ECO:0000313" key="7">
    <source>
        <dbReference type="Proteomes" id="UP000704467"/>
    </source>
</evidence>
<dbReference type="InterPro" id="IPR029016">
    <property type="entry name" value="GAF-like_dom_sf"/>
</dbReference>
<keyword evidence="1" id="KW-0805">Transcription regulation</keyword>
<keyword evidence="7" id="KW-1185">Reference proteome</keyword>
<dbReference type="SMART" id="SM00346">
    <property type="entry name" value="HTH_ICLR"/>
    <property type="match status" value="1"/>
</dbReference>
<dbReference type="Pfam" id="PF09339">
    <property type="entry name" value="HTH_IclR"/>
    <property type="match status" value="1"/>
</dbReference>
<keyword evidence="3" id="KW-0804">Transcription</keyword>
<dbReference type="SUPFAM" id="SSF55781">
    <property type="entry name" value="GAF domain-like"/>
    <property type="match status" value="1"/>
</dbReference>
<dbReference type="EMBL" id="JAAVLN010000003">
    <property type="protein sequence ID" value="NKC05085.1"/>
    <property type="molecule type" value="Genomic_DNA"/>
</dbReference>
<evidence type="ECO:0000256" key="2">
    <source>
        <dbReference type="ARBA" id="ARBA00023125"/>
    </source>
</evidence>
<dbReference type="PROSITE" id="PS51078">
    <property type="entry name" value="ICLR_ED"/>
    <property type="match status" value="1"/>
</dbReference>
<dbReference type="PANTHER" id="PTHR30136">
    <property type="entry name" value="HELIX-TURN-HELIX TRANSCRIPTIONAL REGULATOR, ICLR FAMILY"/>
    <property type="match status" value="1"/>
</dbReference>
<dbReference type="Gene3D" id="3.30.450.40">
    <property type="match status" value="1"/>
</dbReference>
<dbReference type="InterPro" id="IPR005471">
    <property type="entry name" value="Tscrpt_reg_IclR_N"/>
</dbReference>
<evidence type="ECO:0000259" key="4">
    <source>
        <dbReference type="PROSITE" id="PS51077"/>
    </source>
</evidence>
<proteinExistence type="predicted"/>
<dbReference type="InterPro" id="IPR050707">
    <property type="entry name" value="HTH_MetabolicPath_Reg"/>
</dbReference>
<gene>
    <name evidence="6" type="ORF">HED55_23725</name>
</gene>